<dbReference type="eggNOG" id="COG2227">
    <property type="taxonomic scope" value="Bacteria"/>
</dbReference>
<dbReference type="CDD" id="cd02440">
    <property type="entry name" value="AdoMet_MTases"/>
    <property type="match status" value="1"/>
</dbReference>
<dbReference type="InterPro" id="IPR029063">
    <property type="entry name" value="SAM-dependent_MTases_sf"/>
</dbReference>
<dbReference type="Pfam" id="PF00535">
    <property type="entry name" value="Glycos_transf_2"/>
    <property type="match status" value="1"/>
</dbReference>
<dbReference type="eggNOG" id="COG1215">
    <property type="taxonomic scope" value="Bacteria"/>
</dbReference>
<keyword evidence="3" id="KW-0808">Transferase</keyword>
<dbReference type="SUPFAM" id="SSF53448">
    <property type="entry name" value="Nucleotide-diphospho-sugar transferases"/>
    <property type="match status" value="1"/>
</dbReference>
<dbReference type="SUPFAM" id="SSF53335">
    <property type="entry name" value="S-adenosyl-L-methionine-dependent methyltransferases"/>
    <property type="match status" value="1"/>
</dbReference>
<dbReference type="CAZy" id="GT2">
    <property type="family name" value="Glycosyltransferase Family 2"/>
</dbReference>
<sequence>MKLSILVPLYNEEEAVATLLERVIAAPLPAGMEREIIVADDGSTDASVEEVERVAAAHPGIIRLLRADRNRGKGDALRRTIAEACGEFAIVQDADLEYDPREYERILAPLLDGRADAVFGSRFMVSGERRVLYFWHSLANHLLTGMCNIFADLNLTDMETCYKAFRTPLLKSIPIRSERFGFEPEITIKLAKRQARIYETPISYNGRTYDEGKKIGLKDAFEAFWVILSSSVSGDIYVDKDKGILDAFSSAPNFNRWMADTIRPYIGKYVLEIGAGIGNLSRILMGGRKRYVATDLDAEHLERLRARLSTRPHLETAILDAARAEDGLPFRGQMDTVVCLNVVEHIEDDLSALRNIHAALVEGGRAIILVPEGQSIFCSLDEELGHFRRYSESQLRGRMREAGFQVEALLRFNRISRPGWWLNGKILKRRSISRSQLKNFDRLVWLFRRIDPHLPWSPTSIIAVGRK</sequence>
<dbReference type="InterPro" id="IPR013217">
    <property type="entry name" value="Methyltransf_12"/>
</dbReference>
<dbReference type="Gene3D" id="3.40.50.150">
    <property type="entry name" value="Vaccinia Virus protein VP39"/>
    <property type="match status" value="1"/>
</dbReference>
<dbReference type="Gene3D" id="3.90.550.10">
    <property type="entry name" value="Spore Coat Polysaccharide Biosynthesis Protein SpsA, Chain A"/>
    <property type="match status" value="1"/>
</dbReference>
<proteinExistence type="predicted"/>
<dbReference type="HOGENOM" id="CLU_585118_0_0_0"/>
<dbReference type="InParanoid" id="Q01YF1"/>
<dbReference type="PANTHER" id="PTHR48090:SF7">
    <property type="entry name" value="RFBJ PROTEIN"/>
    <property type="match status" value="1"/>
</dbReference>
<dbReference type="OrthoDB" id="9810303at2"/>
<dbReference type="InterPro" id="IPR050256">
    <property type="entry name" value="Glycosyltransferase_2"/>
</dbReference>
<dbReference type="KEGG" id="sus:Acid_4352"/>
<feature type="domain" description="Glycosyltransferase 2-like" evidence="1">
    <location>
        <begin position="4"/>
        <end position="171"/>
    </location>
</feature>
<dbReference type="InterPro" id="IPR029044">
    <property type="entry name" value="Nucleotide-diphossugar_trans"/>
</dbReference>
<dbReference type="InterPro" id="IPR001173">
    <property type="entry name" value="Glyco_trans_2-like"/>
</dbReference>
<feature type="domain" description="Methyltransferase type 12" evidence="2">
    <location>
        <begin position="271"/>
        <end position="365"/>
    </location>
</feature>
<dbReference type="EMBL" id="CP000473">
    <property type="protein sequence ID" value="ABJ85314.1"/>
    <property type="molecule type" value="Genomic_DNA"/>
</dbReference>
<protein>
    <submittedName>
        <fullName evidence="3">Glycosyl transferase, family 2</fullName>
    </submittedName>
</protein>
<dbReference type="GO" id="GO:0016740">
    <property type="term" value="F:transferase activity"/>
    <property type="evidence" value="ECO:0007669"/>
    <property type="project" value="UniProtKB-KW"/>
</dbReference>
<gene>
    <name evidence="3" type="ordered locus">Acid_4352</name>
</gene>
<dbReference type="CDD" id="cd04179">
    <property type="entry name" value="DPM_DPG-synthase_like"/>
    <property type="match status" value="1"/>
</dbReference>
<dbReference type="Pfam" id="PF08242">
    <property type="entry name" value="Methyltransf_12"/>
    <property type="match status" value="1"/>
</dbReference>
<reference evidence="3" key="1">
    <citation type="submission" date="2006-10" db="EMBL/GenBank/DDBJ databases">
        <title>Complete sequence of Solibacter usitatus Ellin6076.</title>
        <authorList>
            <consortium name="US DOE Joint Genome Institute"/>
            <person name="Copeland A."/>
            <person name="Lucas S."/>
            <person name="Lapidus A."/>
            <person name="Barry K."/>
            <person name="Detter J.C."/>
            <person name="Glavina del Rio T."/>
            <person name="Hammon N."/>
            <person name="Israni S."/>
            <person name="Dalin E."/>
            <person name="Tice H."/>
            <person name="Pitluck S."/>
            <person name="Thompson L.S."/>
            <person name="Brettin T."/>
            <person name="Bruce D."/>
            <person name="Han C."/>
            <person name="Tapia R."/>
            <person name="Gilna P."/>
            <person name="Schmutz J."/>
            <person name="Larimer F."/>
            <person name="Land M."/>
            <person name="Hauser L."/>
            <person name="Kyrpides N."/>
            <person name="Mikhailova N."/>
            <person name="Janssen P.H."/>
            <person name="Kuske C.R."/>
            <person name="Richardson P."/>
        </authorList>
    </citation>
    <scope>NUCLEOTIDE SEQUENCE</scope>
    <source>
        <strain evidence="3">Ellin6076</strain>
    </source>
</reference>
<dbReference type="STRING" id="234267.Acid_4352"/>
<dbReference type="PANTHER" id="PTHR48090">
    <property type="entry name" value="UNDECAPRENYL-PHOSPHATE 4-DEOXY-4-FORMAMIDO-L-ARABINOSE TRANSFERASE-RELATED"/>
    <property type="match status" value="1"/>
</dbReference>
<accession>Q01YF1</accession>
<organism evidence="3">
    <name type="scientific">Solibacter usitatus (strain Ellin6076)</name>
    <dbReference type="NCBI Taxonomy" id="234267"/>
    <lineage>
        <taxon>Bacteria</taxon>
        <taxon>Pseudomonadati</taxon>
        <taxon>Acidobacteriota</taxon>
        <taxon>Terriglobia</taxon>
        <taxon>Bryobacterales</taxon>
        <taxon>Solibacteraceae</taxon>
        <taxon>Candidatus Solibacter</taxon>
    </lineage>
</organism>
<evidence type="ECO:0000313" key="3">
    <source>
        <dbReference type="EMBL" id="ABJ85314.1"/>
    </source>
</evidence>
<evidence type="ECO:0000259" key="2">
    <source>
        <dbReference type="Pfam" id="PF08242"/>
    </source>
</evidence>
<name>Q01YF1_SOLUE</name>
<evidence type="ECO:0000259" key="1">
    <source>
        <dbReference type="Pfam" id="PF00535"/>
    </source>
</evidence>
<dbReference type="AlphaFoldDB" id="Q01YF1"/>